<organism evidence="1 2">
    <name type="scientific">Hibiscus sabdariffa</name>
    <name type="common">roselle</name>
    <dbReference type="NCBI Taxonomy" id="183260"/>
    <lineage>
        <taxon>Eukaryota</taxon>
        <taxon>Viridiplantae</taxon>
        <taxon>Streptophyta</taxon>
        <taxon>Embryophyta</taxon>
        <taxon>Tracheophyta</taxon>
        <taxon>Spermatophyta</taxon>
        <taxon>Magnoliopsida</taxon>
        <taxon>eudicotyledons</taxon>
        <taxon>Gunneridae</taxon>
        <taxon>Pentapetalae</taxon>
        <taxon>rosids</taxon>
        <taxon>malvids</taxon>
        <taxon>Malvales</taxon>
        <taxon>Malvaceae</taxon>
        <taxon>Malvoideae</taxon>
        <taxon>Hibiscus</taxon>
    </lineage>
</organism>
<evidence type="ECO:0000313" key="2">
    <source>
        <dbReference type="Proteomes" id="UP001472677"/>
    </source>
</evidence>
<protein>
    <submittedName>
        <fullName evidence="1">Uncharacterized protein</fullName>
    </submittedName>
</protein>
<evidence type="ECO:0000313" key="1">
    <source>
        <dbReference type="EMBL" id="KAK8548038.1"/>
    </source>
</evidence>
<gene>
    <name evidence="1" type="ORF">V6N12_060965</name>
</gene>
<comment type="caution">
    <text evidence="1">The sequence shown here is derived from an EMBL/GenBank/DDBJ whole genome shotgun (WGS) entry which is preliminary data.</text>
</comment>
<dbReference type="Proteomes" id="UP001472677">
    <property type="component" value="Unassembled WGS sequence"/>
</dbReference>
<accession>A0ABR2DVN2</accession>
<keyword evidence="2" id="KW-1185">Reference proteome</keyword>
<name>A0ABR2DVN2_9ROSI</name>
<proteinExistence type="predicted"/>
<dbReference type="EMBL" id="JBBPBM010000021">
    <property type="protein sequence ID" value="KAK8548038.1"/>
    <property type="molecule type" value="Genomic_DNA"/>
</dbReference>
<sequence length="98" mass="10553">MIAWSFCWGSVLDARNRFTVDEEGSLNQGPSIQALIDLVPSPTFTASIVGDAISATTVVYERGREQRLPATLFKTQGLVGLGASNTQWVQSGLRLLGL</sequence>
<reference evidence="1 2" key="1">
    <citation type="journal article" date="2024" name="G3 (Bethesda)">
        <title>Genome assembly of Hibiscus sabdariffa L. provides insights into metabolisms of medicinal natural products.</title>
        <authorList>
            <person name="Kim T."/>
        </authorList>
    </citation>
    <scope>NUCLEOTIDE SEQUENCE [LARGE SCALE GENOMIC DNA]</scope>
    <source>
        <strain evidence="1">TK-2024</strain>
        <tissue evidence="1">Old leaves</tissue>
    </source>
</reference>